<dbReference type="Pfam" id="PF13921">
    <property type="entry name" value="Myb_DNA-bind_6"/>
    <property type="match status" value="1"/>
</dbReference>
<dbReference type="SMART" id="SM00717">
    <property type="entry name" value="SANT"/>
    <property type="match status" value="3"/>
</dbReference>
<dbReference type="InterPro" id="IPR017930">
    <property type="entry name" value="Myb_dom"/>
</dbReference>
<feature type="compositionally biased region" description="Basic and acidic residues" evidence="7">
    <location>
        <begin position="591"/>
        <end position="608"/>
    </location>
</feature>
<dbReference type="FunFam" id="1.10.10.60:FF:000016">
    <property type="entry name" value="Transcriptional activator Myb isoform A"/>
    <property type="match status" value="1"/>
</dbReference>
<feature type="domain" description="HTH myb-type" evidence="9">
    <location>
        <begin position="51"/>
        <end position="96"/>
    </location>
</feature>
<dbReference type="InterPro" id="IPR050560">
    <property type="entry name" value="MYB_TF"/>
</dbReference>
<dbReference type="FunFam" id="1.10.10.60:FF:000010">
    <property type="entry name" value="Transcriptional activator Myb isoform A"/>
    <property type="match status" value="1"/>
</dbReference>
<dbReference type="AlphaFoldDB" id="A0A0A9VZK2"/>
<dbReference type="Pfam" id="PF09316">
    <property type="entry name" value="Cmyb_C"/>
    <property type="match status" value="1"/>
</dbReference>
<feature type="domain" description="Myb-like" evidence="8">
    <location>
        <begin position="46"/>
        <end position="96"/>
    </location>
</feature>
<feature type="compositionally biased region" description="Low complexity" evidence="7">
    <location>
        <begin position="551"/>
        <end position="568"/>
    </location>
</feature>
<feature type="domain" description="HTH myb-type" evidence="9">
    <location>
        <begin position="97"/>
        <end position="152"/>
    </location>
</feature>
<accession>A0A0A9VZK2</accession>
<dbReference type="PROSITE" id="PS50090">
    <property type="entry name" value="MYB_LIKE"/>
    <property type="match status" value="3"/>
</dbReference>
<dbReference type="InterPro" id="IPR009057">
    <property type="entry name" value="Homeodomain-like_sf"/>
</dbReference>
<dbReference type="PROSITE" id="PS51294">
    <property type="entry name" value="HTH_MYB"/>
    <property type="match status" value="3"/>
</dbReference>
<reference evidence="10" key="2">
    <citation type="submission" date="2014-07" db="EMBL/GenBank/DDBJ databases">
        <authorList>
            <person name="Hull J."/>
        </authorList>
    </citation>
    <scope>NUCLEOTIDE SEQUENCE</scope>
</reference>
<evidence type="ECO:0000256" key="4">
    <source>
        <dbReference type="ARBA" id="ARBA00023125"/>
    </source>
</evidence>
<organism evidence="10">
    <name type="scientific">Lygus hesperus</name>
    <name type="common">Western plant bug</name>
    <dbReference type="NCBI Taxonomy" id="30085"/>
    <lineage>
        <taxon>Eukaryota</taxon>
        <taxon>Metazoa</taxon>
        <taxon>Ecdysozoa</taxon>
        <taxon>Arthropoda</taxon>
        <taxon>Hexapoda</taxon>
        <taxon>Insecta</taxon>
        <taxon>Pterygota</taxon>
        <taxon>Neoptera</taxon>
        <taxon>Paraneoptera</taxon>
        <taxon>Hemiptera</taxon>
        <taxon>Heteroptera</taxon>
        <taxon>Panheteroptera</taxon>
        <taxon>Cimicomorpha</taxon>
        <taxon>Miridae</taxon>
        <taxon>Mirini</taxon>
        <taxon>Lygus</taxon>
    </lineage>
</organism>
<keyword evidence="4" id="KW-0238">DNA-binding</keyword>
<gene>
    <name evidence="10" type="primary">MYB_2</name>
    <name evidence="11" type="synonym">MYB_1</name>
    <name evidence="11" type="ORF">CM83_80506</name>
    <name evidence="10" type="ORF">CM83_80512</name>
</gene>
<feature type="domain" description="Myb-like" evidence="8">
    <location>
        <begin position="97"/>
        <end position="148"/>
    </location>
</feature>
<dbReference type="PANTHER" id="PTHR45614">
    <property type="entry name" value="MYB PROTEIN-RELATED"/>
    <property type="match status" value="1"/>
</dbReference>
<evidence type="ECO:0000256" key="1">
    <source>
        <dbReference type="ARBA" id="ARBA00004123"/>
    </source>
</evidence>
<keyword evidence="3" id="KW-0805">Transcription regulation</keyword>
<proteinExistence type="predicted"/>
<reference evidence="10" key="1">
    <citation type="journal article" date="2014" name="PLoS ONE">
        <title>Transcriptome-Based Identification of ABC Transporters in the Western Tarnished Plant Bug Lygus hesperus.</title>
        <authorList>
            <person name="Hull J.J."/>
            <person name="Chaney K."/>
            <person name="Geib S.M."/>
            <person name="Fabrick J.A."/>
            <person name="Brent C.S."/>
            <person name="Walsh D."/>
            <person name="Lavine L.C."/>
        </authorList>
    </citation>
    <scope>NUCLEOTIDE SEQUENCE</scope>
</reference>
<evidence type="ECO:0000256" key="5">
    <source>
        <dbReference type="ARBA" id="ARBA00023163"/>
    </source>
</evidence>
<dbReference type="GO" id="GO:0000981">
    <property type="term" value="F:DNA-binding transcription factor activity, RNA polymerase II-specific"/>
    <property type="evidence" value="ECO:0007669"/>
    <property type="project" value="TreeGrafter"/>
</dbReference>
<evidence type="ECO:0000259" key="9">
    <source>
        <dbReference type="PROSITE" id="PS51294"/>
    </source>
</evidence>
<keyword evidence="2" id="KW-0677">Repeat</keyword>
<evidence type="ECO:0000313" key="10">
    <source>
        <dbReference type="EMBL" id="JAF98064.1"/>
    </source>
</evidence>
<feature type="region of interest" description="Disordered" evidence="7">
    <location>
        <begin position="1"/>
        <end position="56"/>
    </location>
</feature>
<feature type="domain" description="Myb-like" evidence="8">
    <location>
        <begin position="149"/>
        <end position="199"/>
    </location>
</feature>
<keyword evidence="5" id="KW-0804">Transcription</keyword>
<evidence type="ECO:0000256" key="2">
    <source>
        <dbReference type="ARBA" id="ARBA00022737"/>
    </source>
</evidence>
<dbReference type="GO" id="GO:0005634">
    <property type="term" value="C:nucleus"/>
    <property type="evidence" value="ECO:0007669"/>
    <property type="project" value="UniProtKB-SubCell"/>
</dbReference>
<feature type="region of interest" description="Disordered" evidence="7">
    <location>
        <begin position="341"/>
        <end position="365"/>
    </location>
</feature>
<evidence type="ECO:0000313" key="11">
    <source>
        <dbReference type="EMBL" id="JAF98066.1"/>
    </source>
</evidence>
<feature type="compositionally biased region" description="Acidic residues" evidence="7">
    <location>
        <begin position="24"/>
        <end position="33"/>
    </location>
</feature>
<dbReference type="CDD" id="cd00167">
    <property type="entry name" value="SANT"/>
    <property type="match status" value="3"/>
</dbReference>
<dbReference type="Pfam" id="PF00249">
    <property type="entry name" value="Myb_DNA-binding"/>
    <property type="match status" value="1"/>
</dbReference>
<dbReference type="InterPro" id="IPR015395">
    <property type="entry name" value="C-myb_C"/>
</dbReference>
<keyword evidence="6" id="KW-0539">Nucleus</keyword>
<feature type="compositionally biased region" description="Basic and acidic residues" evidence="7">
    <location>
        <begin position="507"/>
        <end position="517"/>
    </location>
</feature>
<sequence>MMPQSGLLRAIPAATFEDERSSSDDDDSNECSEELSVGGSQPKGRKTPGSKSRWTKAEDAQLKRLVEECQEQWSTIASYFPNRTDVQCQQRWHKVLNPELVKGPWTKEEDETVIRLVEHYGAKKWTLIARHLKGRIGKQCRERWHNHLNPNIKKTAWTEEEDRIIYDAHQKLGNQWAKIAKLLPGRTDNAIKNHWNSTMRRHDKSGDGSGSKKKSKAAAKRMSNCTRPSDNMLMEIDQRYQRYNPYNENMQYENEHSMESTQSNRIEDEDFGELAVAEFMTTRGGSFPPSPITFNKSGAVHPQYLTVASGSSGRYSDYPQDVNADSLRTPVSPGILRRRAHSDSAVSRVEQDPLRTPEKHYPSHSLRSSLLDVAPVKVEFPEQMRTPEKQMIKHLPFSPSQFLNTLNLSFDVNLGPKGGCTTPIRTIKPESPGLLVTPTPIPIHSNHTTQEESTSKRSDLTPIKMKTLGTPRTPTPFKKALAEMEKRMKYHLSSPSKLAEDIEEIMQKEQESQDRMSEQCGARTGEDSGYSSKRKGGKENTLPHKRARKALGSSLLSSGSEESTSFTTPYKYPEDSPTHMLPLQFKTEENSIDGFDHGSFHSDEKPQFDTDSPNSRLSVVKRIDFEQDHPERSLPKVDIKWEMVACGRTKDQLHQLKLATSLLKCLSEEDGYGIDADRSTPSSNHQDLL</sequence>
<feature type="compositionally biased region" description="Basic and acidic residues" evidence="7">
    <location>
        <begin position="349"/>
        <end position="361"/>
    </location>
</feature>
<dbReference type="SUPFAM" id="SSF46689">
    <property type="entry name" value="Homeodomain-like"/>
    <property type="match status" value="2"/>
</dbReference>
<evidence type="ECO:0000256" key="7">
    <source>
        <dbReference type="SAM" id="MobiDB-lite"/>
    </source>
</evidence>
<comment type="subcellular location">
    <subcellularLocation>
        <location evidence="1">Nucleus</location>
    </subcellularLocation>
</comment>
<evidence type="ECO:0000259" key="8">
    <source>
        <dbReference type="PROSITE" id="PS50090"/>
    </source>
</evidence>
<evidence type="ECO:0000256" key="3">
    <source>
        <dbReference type="ARBA" id="ARBA00023015"/>
    </source>
</evidence>
<dbReference type="EMBL" id="GBHO01045537">
    <property type="protein sequence ID" value="JAF98066.1"/>
    <property type="molecule type" value="Transcribed_RNA"/>
</dbReference>
<protein>
    <submittedName>
        <fullName evidence="10">Transcriptional activator Myb</fullName>
    </submittedName>
</protein>
<evidence type="ECO:0000256" key="6">
    <source>
        <dbReference type="ARBA" id="ARBA00023242"/>
    </source>
</evidence>
<dbReference type="InterPro" id="IPR001005">
    <property type="entry name" value="SANT/Myb"/>
</dbReference>
<dbReference type="PANTHER" id="PTHR45614:SF25">
    <property type="entry name" value="MYB PROTEIN"/>
    <property type="match status" value="1"/>
</dbReference>
<feature type="region of interest" description="Disordered" evidence="7">
    <location>
        <begin position="198"/>
        <end position="228"/>
    </location>
</feature>
<name>A0A0A9VZK2_LYGHE</name>
<dbReference type="EMBL" id="GBHO01045539">
    <property type="protein sequence ID" value="JAF98064.1"/>
    <property type="molecule type" value="Transcribed_RNA"/>
</dbReference>
<dbReference type="GO" id="GO:0000978">
    <property type="term" value="F:RNA polymerase II cis-regulatory region sequence-specific DNA binding"/>
    <property type="evidence" value="ECO:0007669"/>
    <property type="project" value="TreeGrafter"/>
</dbReference>
<dbReference type="Gene3D" id="1.10.10.60">
    <property type="entry name" value="Homeodomain-like"/>
    <property type="match status" value="3"/>
</dbReference>
<feature type="region of interest" description="Disordered" evidence="7">
    <location>
        <begin position="591"/>
        <end position="614"/>
    </location>
</feature>
<feature type="region of interest" description="Disordered" evidence="7">
    <location>
        <begin position="507"/>
        <end position="579"/>
    </location>
</feature>
<feature type="domain" description="HTH myb-type" evidence="9">
    <location>
        <begin position="153"/>
        <end position="203"/>
    </location>
</feature>